<gene>
    <name evidence="3" type="ORF">ACFOVU_07740</name>
</gene>
<dbReference type="SMART" id="SM00028">
    <property type="entry name" value="TPR"/>
    <property type="match status" value="6"/>
</dbReference>
<name>A0ABV8FLN0_9ACTN</name>
<dbReference type="PANTHER" id="PTHR47691:SF3">
    <property type="entry name" value="HTH-TYPE TRANSCRIPTIONAL REGULATOR RV0890C-RELATED"/>
    <property type="match status" value="1"/>
</dbReference>
<keyword evidence="3" id="KW-0067">ATP-binding</keyword>
<keyword evidence="1" id="KW-0802">TPR repeat</keyword>
<dbReference type="PANTHER" id="PTHR47691">
    <property type="entry name" value="REGULATOR-RELATED"/>
    <property type="match status" value="1"/>
</dbReference>
<feature type="repeat" description="TPR" evidence="1">
    <location>
        <begin position="503"/>
        <end position="536"/>
    </location>
</feature>
<dbReference type="GO" id="GO:0005524">
    <property type="term" value="F:ATP binding"/>
    <property type="evidence" value="ECO:0007669"/>
    <property type="project" value="UniProtKB-KW"/>
</dbReference>
<dbReference type="InterPro" id="IPR011990">
    <property type="entry name" value="TPR-like_helical_dom_sf"/>
</dbReference>
<dbReference type="Gene3D" id="3.40.50.300">
    <property type="entry name" value="P-loop containing nucleotide triphosphate hydrolases"/>
    <property type="match status" value="1"/>
</dbReference>
<dbReference type="PRINTS" id="PR00364">
    <property type="entry name" value="DISEASERSIST"/>
</dbReference>
<dbReference type="InterPro" id="IPR019734">
    <property type="entry name" value="TPR_rpt"/>
</dbReference>
<dbReference type="SUPFAM" id="SSF48452">
    <property type="entry name" value="TPR-like"/>
    <property type="match status" value="2"/>
</dbReference>
<dbReference type="Gene3D" id="1.25.40.10">
    <property type="entry name" value="Tetratricopeptide repeat domain"/>
    <property type="match status" value="2"/>
</dbReference>
<evidence type="ECO:0000256" key="1">
    <source>
        <dbReference type="PROSITE-ProRule" id="PRU00339"/>
    </source>
</evidence>
<comment type="caution">
    <text evidence="3">The sequence shown here is derived from an EMBL/GenBank/DDBJ whole genome shotgun (WGS) entry which is preliminary data.</text>
</comment>
<sequence>MSSSQFGESGGTYSSVSDAAARDVVQAGNISGGVHFHPAAAIATPIPRQLPRDVHGFVDRVRAIERLDAVLAEYDENPRARALVVITGTAGVGKTSLAVRWAHQVHESFPDGHLYLNLRGYDPNVPVTPADALGRFLHALGVPAAEIPSDPEERAEQYRTLIAERRMLVILDNAASVRQVRPLLPGTSSTLTVITSRSRLSGLAARDGAVRLTVGLLTESHAADLVRATVEDYRRADSEEEVAQLAALCARLPLALRIAAERAAARPMMPLAALIDDLRGESSLWDALSSDDEADAVRSVFAWSYRTLPPDAARLFRLLGLHQGLDVSVGAAAALCGEPERATHRLMDHLAGAHLIEQTGPDRYQFHDLLRAYAADHVQHDEPASIEAAFERMFSWYLHTAAAAVSAVQTFFALPPLAPVAPAVSPHSFGSAEEADSWYQTERANLRAAAQTAAGLGLDEVVWQLAAVLDPIHSLHNPFDDWLAHGKWGLESARTLGDRKAEALMQATLGVAYVQSGRIDQAAPHLSEALEIHGETGDTRGELNCLNALGWVHLRARRFTEAADEFEKTAVLGRSIGDGNWQHIALCNLSTVKLEEGDLHASADYARRFLHAWRESGGDERLEFDGLWNLARIAREQDRIAEAGEYIQAAVSIADAAGPSHQAMALLEEGRLRRCEDRFEEAMSAFQRAATLYRTLPDRVGEAMVLGAVGELYEATGRPEQAVDFHRQAAALSDHPMQNWRRANAYNDLAGALRAAGEHDDSERYWTTAKDLLADYTDQRAAALRERILTALGEEGGQPV</sequence>
<feature type="domain" description="ORC1/DEAH AAA+ ATPase" evidence="2">
    <location>
        <begin position="81"/>
        <end position="177"/>
    </location>
</feature>
<protein>
    <submittedName>
        <fullName evidence="3">ATP-binding protein</fullName>
    </submittedName>
</protein>
<keyword evidence="4" id="KW-1185">Reference proteome</keyword>
<dbReference type="Pfam" id="PF13401">
    <property type="entry name" value="AAA_22"/>
    <property type="match status" value="1"/>
</dbReference>
<evidence type="ECO:0000313" key="4">
    <source>
        <dbReference type="Proteomes" id="UP001595847"/>
    </source>
</evidence>
<dbReference type="Pfam" id="PF13424">
    <property type="entry name" value="TPR_12"/>
    <property type="match status" value="2"/>
</dbReference>
<accession>A0ABV8FLN0</accession>
<dbReference type="Proteomes" id="UP001595847">
    <property type="component" value="Unassembled WGS sequence"/>
</dbReference>
<reference evidence="4" key="1">
    <citation type="journal article" date="2019" name="Int. J. Syst. Evol. Microbiol.">
        <title>The Global Catalogue of Microorganisms (GCM) 10K type strain sequencing project: providing services to taxonomists for standard genome sequencing and annotation.</title>
        <authorList>
            <consortium name="The Broad Institute Genomics Platform"/>
            <consortium name="The Broad Institute Genome Sequencing Center for Infectious Disease"/>
            <person name="Wu L."/>
            <person name="Ma J."/>
        </authorList>
    </citation>
    <scope>NUCLEOTIDE SEQUENCE [LARGE SCALE GENOMIC DNA]</scope>
    <source>
        <strain evidence="4">TBRC 1826</strain>
    </source>
</reference>
<dbReference type="InterPro" id="IPR049945">
    <property type="entry name" value="AAA_22"/>
</dbReference>
<proteinExistence type="predicted"/>
<dbReference type="PROSITE" id="PS50005">
    <property type="entry name" value="TPR"/>
    <property type="match status" value="1"/>
</dbReference>
<keyword evidence="3" id="KW-0547">Nucleotide-binding</keyword>
<dbReference type="EMBL" id="JBHSBH010000005">
    <property type="protein sequence ID" value="MFC3995801.1"/>
    <property type="molecule type" value="Genomic_DNA"/>
</dbReference>
<dbReference type="RefSeq" id="WP_378531296.1">
    <property type="nucleotide sequence ID" value="NZ_JBHSBH010000005.1"/>
</dbReference>
<evidence type="ECO:0000313" key="3">
    <source>
        <dbReference type="EMBL" id="MFC3995801.1"/>
    </source>
</evidence>
<dbReference type="SUPFAM" id="SSF52540">
    <property type="entry name" value="P-loop containing nucleoside triphosphate hydrolases"/>
    <property type="match status" value="1"/>
</dbReference>
<evidence type="ECO:0000259" key="2">
    <source>
        <dbReference type="Pfam" id="PF13401"/>
    </source>
</evidence>
<organism evidence="3 4">
    <name type="scientific">Nocardiopsis sediminis</name>
    <dbReference type="NCBI Taxonomy" id="1778267"/>
    <lineage>
        <taxon>Bacteria</taxon>
        <taxon>Bacillati</taxon>
        <taxon>Actinomycetota</taxon>
        <taxon>Actinomycetes</taxon>
        <taxon>Streptosporangiales</taxon>
        <taxon>Nocardiopsidaceae</taxon>
        <taxon>Nocardiopsis</taxon>
    </lineage>
</organism>
<dbReference type="InterPro" id="IPR027417">
    <property type="entry name" value="P-loop_NTPase"/>
</dbReference>